<dbReference type="SMART" id="SM00194">
    <property type="entry name" value="PTPc"/>
    <property type="match status" value="2"/>
</dbReference>
<dbReference type="InterPro" id="IPR000242">
    <property type="entry name" value="PTP_cat"/>
</dbReference>
<accession>A0A433TLD3</accession>
<name>A0A433TLD3_ELYCH</name>
<dbReference type="SUPFAM" id="SSF52799">
    <property type="entry name" value="(Phosphotyrosine protein) phosphatases II"/>
    <property type="match status" value="2"/>
</dbReference>
<dbReference type="STRING" id="188477.A0A433TLD3"/>
<dbReference type="Proteomes" id="UP000271974">
    <property type="component" value="Unassembled WGS sequence"/>
</dbReference>
<comment type="caution">
    <text evidence="4">The sequence shown here is derived from an EMBL/GenBank/DDBJ whole genome shotgun (WGS) entry which is preliminary data.</text>
</comment>
<feature type="domain" description="Tyrosine-protein phosphatase" evidence="2">
    <location>
        <begin position="227"/>
        <end position="504"/>
    </location>
</feature>
<evidence type="ECO:0000256" key="1">
    <source>
        <dbReference type="SAM" id="MobiDB-lite"/>
    </source>
</evidence>
<sequence>GYNGPKEYIAVQGPSSKCVASFWHLVWQEGVTCIVMATGLFENAVQQCDKYWVDHTRKYSRHGDIHIWHERSIYLAKLNIRTFRIQKNGSCESRLLTHFEMVGFHEEDPDPGLVLEVRRRVNALAATQPGPVLVHCRCGGGRTAVYISVDFCLHQLHAEDRVDIYSTVLHLRRFRKGMVRTLSQYTQIYKAVAMYLQCGVTVHPALTLPATVHVHYHIGGDSKHLKLEKEFHTLQSIVPRLSIGDCASGHRVENRSKSRDIMMLPPECARPYLTTADCGDGGTDFINAVYVDGYHFENEFLVTQWPMKRTTPDLWRLLFDFKITSLVVMHNIHKFSRKYPRFWPKEIDQVVTYGPISVRYLYCDRKPNLTIRTFTIRKVGRDRHGWSDSEDHDNVMKGRQFKSSAQGQRSDKSRNHWSESLQSCIEQVSEWQRRTGSRQPACVVSKDGSSRVGAYCAIAVACDQARVEKEVDVFNAVRLVRKNRPQLVPNVEEYQFIYRFMADFITLSNSKPEIIISEPEVTPECFSPSLSLSPVAPIIRSQFGGISVAAPGKVFSPTASSTSAKSQDLHTSPNPASDETTPNSQSNSRDPRNGGTGRRCDLSKAGMDTQEENIFGTDPSSRISQC</sequence>
<evidence type="ECO:0000313" key="5">
    <source>
        <dbReference type="Proteomes" id="UP000271974"/>
    </source>
</evidence>
<feature type="domain" description="Tyrosine-protein phosphatase" evidence="2">
    <location>
        <begin position="1"/>
        <end position="195"/>
    </location>
</feature>
<dbReference type="EMBL" id="RQTK01000287">
    <property type="protein sequence ID" value="RUS82419.1"/>
    <property type="molecule type" value="Genomic_DNA"/>
</dbReference>
<feature type="non-terminal residue" evidence="4">
    <location>
        <position position="626"/>
    </location>
</feature>
<dbReference type="CDD" id="cd00047">
    <property type="entry name" value="PTPc"/>
    <property type="match status" value="1"/>
</dbReference>
<proteinExistence type="predicted"/>
<organism evidence="4 5">
    <name type="scientific">Elysia chlorotica</name>
    <name type="common">Eastern emerald elysia</name>
    <name type="synonym">Sea slug</name>
    <dbReference type="NCBI Taxonomy" id="188477"/>
    <lineage>
        <taxon>Eukaryota</taxon>
        <taxon>Metazoa</taxon>
        <taxon>Spiralia</taxon>
        <taxon>Lophotrochozoa</taxon>
        <taxon>Mollusca</taxon>
        <taxon>Gastropoda</taxon>
        <taxon>Heterobranchia</taxon>
        <taxon>Euthyneura</taxon>
        <taxon>Panpulmonata</taxon>
        <taxon>Sacoglossa</taxon>
        <taxon>Placobranchoidea</taxon>
        <taxon>Plakobranchidae</taxon>
        <taxon>Elysia</taxon>
    </lineage>
</organism>
<dbReference type="PRINTS" id="PR00700">
    <property type="entry name" value="PRTYPHPHTASE"/>
</dbReference>
<dbReference type="Pfam" id="PF00102">
    <property type="entry name" value="Y_phosphatase"/>
    <property type="match status" value="2"/>
</dbReference>
<evidence type="ECO:0000313" key="4">
    <source>
        <dbReference type="EMBL" id="RUS82419.1"/>
    </source>
</evidence>
<feature type="domain" description="Tyrosine specific protein phosphatases" evidence="3">
    <location>
        <begin position="419"/>
        <end position="495"/>
    </location>
</feature>
<dbReference type="SMART" id="SM00404">
    <property type="entry name" value="PTPc_motif"/>
    <property type="match status" value="2"/>
</dbReference>
<dbReference type="InterPro" id="IPR003595">
    <property type="entry name" value="Tyr_Pase_cat"/>
</dbReference>
<protein>
    <recommendedName>
        <fullName evidence="6">Protein-tyrosine-phosphatase</fullName>
    </recommendedName>
</protein>
<dbReference type="PANTHER" id="PTHR19134:SF561">
    <property type="entry name" value="PROTEIN TYROSINE PHOSPHATASE 36E, ISOFORM A"/>
    <property type="match status" value="1"/>
</dbReference>
<dbReference type="PANTHER" id="PTHR19134">
    <property type="entry name" value="RECEPTOR-TYPE TYROSINE-PROTEIN PHOSPHATASE"/>
    <property type="match status" value="1"/>
</dbReference>
<dbReference type="PROSITE" id="PS50056">
    <property type="entry name" value="TYR_PHOSPHATASE_2"/>
    <property type="match status" value="2"/>
</dbReference>
<dbReference type="InterPro" id="IPR050348">
    <property type="entry name" value="Protein-Tyr_Phosphatase"/>
</dbReference>
<feature type="non-terminal residue" evidence="4">
    <location>
        <position position="1"/>
    </location>
</feature>
<evidence type="ECO:0008006" key="6">
    <source>
        <dbReference type="Google" id="ProtNLM"/>
    </source>
</evidence>
<dbReference type="InterPro" id="IPR000387">
    <property type="entry name" value="Tyr_Pase_dom"/>
</dbReference>
<feature type="compositionally biased region" description="Basic and acidic residues" evidence="1">
    <location>
        <begin position="383"/>
        <end position="396"/>
    </location>
</feature>
<dbReference type="InterPro" id="IPR016130">
    <property type="entry name" value="Tyr_Pase_AS"/>
</dbReference>
<feature type="region of interest" description="Disordered" evidence="1">
    <location>
        <begin position="556"/>
        <end position="626"/>
    </location>
</feature>
<dbReference type="PROSITE" id="PS00383">
    <property type="entry name" value="TYR_PHOSPHATASE_1"/>
    <property type="match status" value="1"/>
</dbReference>
<keyword evidence="5" id="KW-1185">Reference proteome</keyword>
<evidence type="ECO:0000259" key="2">
    <source>
        <dbReference type="PROSITE" id="PS50055"/>
    </source>
</evidence>
<dbReference type="InterPro" id="IPR029021">
    <property type="entry name" value="Prot-tyrosine_phosphatase-like"/>
</dbReference>
<dbReference type="AlphaFoldDB" id="A0A433TLD3"/>
<dbReference type="GO" id="GO:0004725">
    <property type="term" value="F:protein tyrosine phosphatase activity"/>
    <property type="evidence" value="ECO:0007669"/>
    <property type="project" value="InterPro"/>
</dbReference>
<dbReference type="Gene3D" id="3.90.190.10">
    <property type="entry name" value="Protein tyrosine phosphatase superfamily"/>
    <property type="match status" value="2"/>
</dbReference>
<feature type="region of interest" description="Disordered" evidence="1">
    <location>
        <begin position="383"/>
        <end position="416"/>
    </location>
</feature>
<dbReference type="OrthoDB" id="6144703at2759"/>
<reference evidence="4 5" key="1">
    <citation type="submission" date="2019-01" db="EMBL/GenBank/DDBJ databases">
        <title>A draft genome assembly of the solar-powered sea slug Elysia chlorotica.</title>
        <authorList>
            <person name="Cai H."/>
            <person name="Li Q."/>
            <person name="Fang X."/>
            <person name="Li J."/>
            <person name="Curtis N.E."/>
            <person name="Altenburger A."/>
            <person name="Shibata T."/>
            <person name="Feng M."/>
            <person name="Maeda T."/>
            <person name="Schwartz J.A."/>
            <person name="Shigenobu S."/>
            <person name="Lundholm N."/>
            <person name="Nishiyama T."/>
            <person name="Yang H."/>
            <person name="Hasebe M."/>
            <person name="Li S."/>
            <person name="Pierce S.K."/>
            <person name="Wang J."/>
        </authorList>
    </citation>
    <scope>NUCLEOTIDE SEQUENCE [LARGE SCALE GENOMIC DNA]</scope>
    <source>
        <strain evidence="4">EC2010</strain>
        <tissue evidence="4">Whole organism of an adult</tissue>
    </source>
</reference>
<gene>
    <name evidence="4" type="ORF">EGW08_009807</name>
</gene>
<evidence type="ECO:0000259" key="3">
    <source>
        <dbReference type="PROSITE" id="PS50056"/>
    </source>
</evidence>
<feature type="domain" description="Tyrosine specific protein phosphatases" evidence="3">
    <location>
        <begin position="115"/>
        <end position="186"/>
    </location>
</feature>
<feature type="compositionally biased region" description="Polar residues" evidence="1">
    <location>
        <begin position="557"/>
        <end position="588"/>
    </location>
</feature>
<dbReference type="PROSITE" id="PS50055">
    <property type="entry name" value="TYR_PHOSPHATASE_PTP"/>
    <property type="match status" value="2"/>
</dbReference>